<sequence length="827" mass="92475">MRTLADSDRNTLPRGWVRQAVMGVLRWKELPAGRADTIQKGATLQTPSQRQNDKEDRLSNNNIKISPTPLQPTPPASPQQATASRRLLQDILSRPGPYPMIAIPPQGYWVDGTDHDCEYDHRGIPILPHGTWRAKFETDDTAKCYRRFFVGREHTTLIGYDETLGPALISIKTENVANQEHTRILLRLKTGTMHEIVPSSCLGPSPNPAKMAKLLNEQLSLDNITPVLCPKASHLIANYDEHVLVSHFKFGVLYQKYGQTTEEELFCNNVTTPAFNEFLNLLGQRIQLKDHRGYRGGLDIQNGHTGDQAVYEIYKEREIMFHVSTLLPYTESDPQQLQRKRHIGNDIVAIVFQEENTPFSPDMIASHFLHAFIVVEVLEPNTSNTRKDNKYGQTTEEELFCNNVTTPAFNEFLNLLGQRIQLKDHRGYRGGLDIQNGHTGDQAVYEIYKEREIMFHVSTLLPYTESDPQQLQRKRHIGNDIVAIVFQEENTPFSPDMIASHFLHAFIVVEVLEPNTSNTRYKVSVTARDDVPFFGPTLPTPAIFRHSIEFKEFLLTKLINAENACYKAEKFAKLELRTRTSLLQQLTEDLKEKTQEFLGGSGNLIPGTPKSDSGPGSRFIDTVRKALSSKVKGSQSVDNNLSTSNGHEKLSKKPSQLTISESTPSSGRSLSKSSIVSNGKKSANSSTASSPDLTAHAHTRPAMSEASDDSSLTSEDLEHLAGGYIDSDTGLESMSSAETAAKACSVCQERPSSTSGPNNETLMQEVTRLKCDKLDLLRQNVNCQRDIKRLREKELSLQGDLAVATKEILRLRDLLKDYSPNGDVSPI</sequence>
<evidence type="ECO:0000259" key="3">
    <source>
        <dbReference type="PROSITE" id="PS50085"/>
    </source>
</evidence>
<protein>
    <submittedName>
        <fullName evidence="4">Rap/ran-GAP</fullName>
    </submittedName>
</protein>
<dbReference type="PANTHER" id="PTHR15711:SF32">
    <property type="entry name" value="RAP GTPASE ACTIVATING PROTEIN 1, ISOFORM H"/>
    <property type="match status" value="1"/>
</dbReference>
<feature type="region of interest" description="Disordered" evidence="2">
    <location>
        <begin position="36"/>
        <end position="82"/>
    </location>
</feature>
<feature type="compositionally biased region" description="Polar residues" evidence="2">
    <location>
        <begin position="653"/>
        <end position="692"/>
    </location>
</feature>
<dbReference type="GO" id="GO:0005737">
    <property type="term" value="C:cytoplasm"/>
    <property type="evidence" value="ECO:0007669"/>
    <property type="project" value="TreeGrafter"/>
</dbReference>
<dbReference type="InterPro" id="IPR000331">
    <property type="entry name" value="Rap/Ran_GAP_dom"/>
</dbReference>
<dbReference type="Gene3D" id="6.10.140.210">
    <property type="match status" value="1"/>
</dbReference>
<dbReference type="PROSITE" id="PS50085">
    <property type="entry name" value="RAPGAP"/>
    <property type="match status" value="1"/>
</dbReference>
<gene>
    <name evidence="4" type="ORF">QE152_g10712</name>
</gene>
<dbReference type="GO" id="GO:0051056">
    <property type="term" value="P:regulation of small GTPase mediated signal transduction"/>
    <property type="evidence" value="ECO:0007669"/>
    <property type="project" value="InterPro"/>
</dbReference>
<dbReference type="Pfam" id="PF02145">
    <property type="entry name" value="Rap_GAP"/>
    <property type="match status" value="2"/>
</dbReference>
<evidence type="ECO:0000313" key="5">
    <source>
        <dbReference type="Proteomes" id="UP001458880"/>
    </source>
</evidence>
<evidence type="ECO:0000313" key="4">
    <source>
        <dbReference type="EMBL" id="KAK9737448.1"/>
    </source>
</evidence>
<dbReference type="FunFam" id="3.40.50.11210:FF:000001">
    <property type="entry name" value="Ral GTPase-activating protein subunit alpha-1 isoform 1"/>
    <property type="match status" value="2"/>
</dbReference>
<dbReference type="Gene3D" id="3.40.50.11210">
    <property type="entry name" value="Rap/Ran-GAP"/>
    <property type="match status" value="2"/>
</dbReference>
<dbReference type="InterPro" id="IPR050989">
    <property type="entry name" value="Rap1_Ran_GAP"/>
</dbReference>
<proteinExistence type="predicted"/>
<keyword evidence="5" id="KW-1185">Reference proteome</keyword>
<reference evidence="4 5" key="1">
    <citation type="journal article" date="2024" name="BMC Genomics">
        <title>De novo assembly and annotation of Popillia japonica's genome with initial clues to its potential as an invasive pest.</title>
        <authorList>
            <person name="Cucini C."/>
            <person name="Boschi S."/>
            <person name="Funari R."/>
            <person name="Cardaioli E."/>
            <person name="Iannotti N."/>
            <person name="Marturano G."/>
            <person name="Paoli F."/>
            <person name="Bruttini M."/>
            <person name="Carapelli A."/>
            <person name="Frati F."/>
            <person name="Nardi F."/>
        </authorList>
    </citation>
    <scope>NUCLEOTIDE SEQUENCE [LARGE SCALE GENOMIC DNA]</scope>
    <source>
        <strain evidence="4">DMR45628</strain>
    </source>
</reference>
<feature type="compositionally biased region" description="Polar residues" evidence="2">
    <location>
        <begin position="40"/>
        <end position="50"/>
    </location>
</feature>
<comment type="caution">
    <text evidence="4">The sequence shown here is derived from an EMBL/GenBank/DDBJ whole genome shotgun (WGS) entry which is preliminary data.</text>
</comment>
<keyword evidence="1" id="KW-0343">GTPase activation</keyword>
<feature type="domain" description="Rap-GAP" evidence="3">
    <location>
        <begin position="236"/>
        <end position="586"/>
    </location>
</feature>
<dbReference type="PANTHER" id="PTHR15711">
    <property type="entry name" value="RAP GTPASE-ACTIVATING PROTEIN"/>
    <property type="match status" value="1"/>
</dbReference>
<organism evidence="4 5">
    <name type="scientific">Popillia japonica</name>
    <name type="common">Japanese beetle</name>
    <dbReference type="NCBI Taxonomy" id="7064"/>
    <lineage>
        <taxon>Eukaryota</taxon>
        <taxon>Metazoa</taxon>
        <taxon>Ecdysozoa</taxon>
        <taxon>Arthropoda</taxon>
        <taxon>Hexapoda</taxon>
        <taxon>Insecta</taxon>
        <taxon>Pterygota</taxon>
        <taxon>Neoptera</taxon>
        <taxon>Endopterygota</taxon>
        <taxon>Coleoptera</taxon>
        <taxon>Polyphaga</taxon>
        <taxon>Scarabaeiformia</taxon>
        <taxon>Scarabaeidae</taxon>
        <taxon>Rutelinae</taxon>
        <taxon>Popillia</taxon>
    </lineage>
</organism>
<dbReference type="SUPFAM" id="SSF111347">
    <property type="entry name" value="Rap/Ran-GAP"/>
    <property type="match status" value="2"/>
</dbReference>
<evidence type="ECO:0000256" key="1">
    <source>
        <dbReference type="ARBA" id="ARBA00022468"/>
    </source>
</evidence>
<dbReference type="Proteomes" id="UP001458880">
    <property type="component" value="Unassembled WGS sequence"/>
</dbReference>
<accession>A0AAW1LTV9</accession>
<name>A0AAW1LTV9_POPJA</name>
<evidence type="ECO:0000256" key="2">
    <source>
        <dbReference type="SAM" id="MobiDB-lite"/>
    </source>
</evidence>
<feature type="region of interest" description="Disordered" evidence="2">
    <location>
        <begin position="598"/>
        <end position="714"/>
    </location>
</feature>
<dbReference type="InterPro" id="IPR035974">
    <property type="entry name" value="Rap/Ran-GAP_sf"/>
</dbReference>
<feature type="compositionally biased region" description="Polar residues" evidence="2">
    <location>
        <begin position="631"/>
        <end position="645"/>
    </location>
</feature>
<dbReference type="GO" id="GO:0005096">
    <property type="term" value="F:GTPase activator activity"/>
    <property type="evidence" value="ECO:0007669"/>
    <property type="project" value="UniProtKB-KW"/>
</dbReference>
<dbReference type="AlphaFoldDB" id="A0AAW1LTV9"/>
<dbReference type="EMBL" id="JASPKY010000100">
    <property type="protein sequence ID" value="KAK9737448.1"/>
    <property type="molecule type" value="Genomic_DNA"/>
</dbReference>
<dbReference type="Pfam" id="PF21022">
    <property type="entry name" value="Rap-GAP_dimer"/>
    <property type="match status" value="1"/>
</dbReference>